<evidence type="ECO:0000259" key="3">
    <source>
        <dbReference type="Pfam" id="PF02638"/>
    </source>
</evidence>
<dbReference type="Proteomes" id="UP000481033">
    <property type="component" value="Unassembled WGS sequence"/>
</dbReference>
<sequence>MSEAKSPGKSSRTSPAKSSKQSRLLLRAKLARRRRRRYWALGIAAVWLVLACWQAPAVKLTTSNQIRGVWMTNVAAAMNYFSFRLDDAVANLAEHRINTLYPSVWNQGYTLYPNEVTKKAGGRCCDRIANVPFYPFDDILHSLTRQAHRHNMRLIPWFEYGLMVPATSPIARAHPEWLTTNRAGASIPAPLSAHPLLPQPLKNVQMEITGGNIAWLNPMHPEVRQFMIDLIVDVVKRYPVDGIQLDDHFSLPISMGYDPYSVQLYKDTHGGAPPPDDPSAPGWVAWRAHAITTLLTDITQAVKEVRPEAIISVSPNPPGFAYRKYLQDWVQWVNLGIVDEVVVQLYRDDLSIFEKDLYSSGFHNLRNQVPIAIGLYTGPLAAAKDFNRTVDEISAVQQAGYRGVAFFSWETTFWVLRKAPDLEVRQTLERLFQS</sequence>
<gene>
    <name evidence="4" type="ORF">DXZ20_30395</name>
</gene>
<evidence type="ECO:0000256" key="2">
    <source>
        <dbReference type="SAM" id="MobiDB-lite"/>
    </source>
</evidence>
<keyword evidence="1" id="KW-0732">Signal</keyword>
<proteinExistence type="predicted"/>
<dbReference type="Pfam" id="PF02638">
    <property type="entry name" value="GHL10"/>
    <property type="match status" value="1"/>
</dbReference>
<reference evidence="4 5" key="1">
    <citation type="journal article" date="2020" name="Microb. Ecol.">
        <title>Ecogenomics of the Marine Benthic Filamentous Cyanobacterium Adonisia.</title>
        <authorList>
            <person name="Walter J.M."/>
            <person name="Coutinho F.H."/>
            <person name="Leomil L."/>
            <person name="Hargreaves P.I."/>
            <person name="Campeao M.E."/>
            <person name="Vieira V.V."/>
            <person name="Silva B.S."/>
            <person name="Fistarol G.O."/>
            <person name="Salomon P.S."/>
            <person name="Sawabe T."/>
            <person name="Mino S."/>
            <person name="Hosokawa M."/>
            <person name="Miyashita H."/>
            <person name="Maruyama F."/>
            <person name="van Verk M.C."/>
            <person name="Dutilh B.E."/>
            <person name="Thompson C.C."/>
            <person name="Thompson F.L."/>
        </authorList>
    </citation>
    <scope>NUCLEOTIDE SEQUENCE [LARGE SCALE GENOMIC DNA]</scope>
    <source>
        <strain evidence="4 5">CCMR0081</strain>
    </source>
</reference>
<evidence type="ECO:0000256" key="1">
    <source>
        <dbReference type="ARBA" id="ARBA00022729"/>
    </source>
</evidence>
<dbReference type="InterPro" id="IPR003790">
    <property type="entry name" value="GHL10"/>
</dbReference>
<keyword evidence="5" id="KW-1185">Reference proteome</keyword>
<comment type="caution">
    <text evidence="4">The sequence shown here is derived from an EMBL/GenBank/DDBJ whole genome shotgun (WGS) entry which is preliminary data.</text>
</comment>
<dbReference type="SUPFAM" id="SSF51445">
    <property type="entry name" value="(Trans)glycosidases"/>
    <property type="match status" value="1"/>
</dbReference>
<evidence type="ECO:0000313" key="5">
    <source>
        <dbReference type="Proteomes" id="UP000481033"/>
    </source>
</evidence>
<organism evidence="4 5">
    <name type="scientific">Adonisia turfae CCMR0081</name>
    <dbReference type="NCBI Taxonomy" id="2292702"/>
    <lineage>
        <taxon>Bacteria</taxon>
        <taxon>Bacillati</taxon>
        <taxon>Cyanobacteriota</taxon>
        <taxon>Adonisia</taxon>
        <taxon>Adonisia turfae</taxon>
    </lineage>
</organism>
<dbReference type="InterPro" id="IPR052177">
    <property type="entry name" value="Divisome_Glycosyl_Hydrolase"/>
</dbReference>
<dbReference type="Gene3D" id="3.20.20.80">
    <property type="entry name" value="Glycosidases"/>
    <property type="match status" value="1"/>
</dbReference>
<evidence type="ECO:0000313" key="4">
    <source>
        <dbReference type="EMBL" id="NEZ59877.1"/>
    </source>
</evidence>
<dbReference type="EMBL" id="QXHD01000004">
    <property type="protein sequence ID" value="NEZ59877.1"/>
    <property type="molecule type" value="Genomic_DNA"/>
</dbReference>
<feature type="domain" description="Glycosyl hydrolase-like 10" evidence="3">
    <location>
        <begin position="65"/>
        <end position="379"/>
    </location>
</feature>
<dbReference type="AlphaFoldDB" id="A0A6M0RUD5"/>
<dbReference type="InterPro" id="IPR017853">
    <property type="entry name" value="GH"/>
</dbReference>
<dbReference type="PANTHER" id="PTHR43405:SF1">
    <property type="entry name" value="GLYCOSYL HYDROLASE DIGH"/>
    <property type="match status" value="1"/>
</dbReference>
<name>A0A6M0RUD5_9CYAN</name>
<protein>
    <recommendedName>
        <fullName evidence="3">Glycosyl hydrolase-like 10 domain-containing protein</fullName>
    </recommendedName>
</protein>
<accession>A0A6M0RUD5</accession>
<dbReference type="RefSeq" id="WP_163702659.1">
    <property type="nucleotide sequence ID" value="NZ_QXHD01000004.1"/>
</dbReference>
<dbReference type="PANTHER" id="PTHR43405">
    <property type="entry name" value="GLYCOSYL HYDROLASE DIGH"/>
    <property type="match status" value="1"/>
</dbReference>
<feature type="region of interest" description="Disordered" evidence="2">
    <location>
        <begin position="1"/>
        <end position="21"/>
    </location>
</feature>